<evidence type="ECO:0000256" key="8">
    <source>
        <dbReference type="ARBA" id="ARBA00055506"/>
    </source>
</evidence>
<dbReference type="FunCoup" id="A0A2I3SB54">
    <property type="interactions" value="264"/>
</dbReference>
<keyword evidence="5" id="KW-1015">Disulfide bond</keyword>
<dbReference type="PANTHER" id="PTHR24019:SF12">
    <property type="entry name" value="ADIPOLIN"/>
    <property type="match status" value="1"/>
</dbReference>
<dbReference type="RefSeq" id="XP_016807469.1">
    <property type="nucleotide sequence ID" value="XM_016951980.4"/>
</dbReference>
<evidence type="ECO:0000313" key="15">
    <source>
        <dbReference type="Ensembl" id="ENSPTRP00000074280.1"/>
    </source>
</evidence>
<dbReference type="GO" id="GO:0046628">
    <property type="term" value="P:positive regulation of insulin receptor signaling pathway"/>
    <property type="evidence" value="ECO:0000318"/>
    <property type="project" value="GO_Central"/>
</dbReference>
<dbReference type="VGNC" id="VGNC:57640">
    <property type="gene designation" value="C1QTNF12"/>
</dbReference>
<dbReference type="InterPro" id="IPR052136">
    <property type="entry name" value="Adipolin/Erythroferrone-rel"/>
</dbReference>
<proteinExistence type="inferred from homology"/>
<dbReference type="GO" id="GO:0045721">
    <property type="term" value="P:negative regulation of gluconeogenesis"/>
    <property type="evidence" value="ECO:0000318"/>
    <property type="project" value="GO_Central"/>
</dbReference>
<dbReference type="InterPro" id="IPR008983">
    <property type="entry name" value="Tumour_necrosis_fac-like_dom"/>
</dbReference>
<organism evidence="15 16">
    <name type="scientific">Pan troglodytes</name>
    <name type="common">Chimpanzee</name>
    <dbReference type="NCBI Taxonomy" id="9598"/>
    <lineage>
        <taxon>Eukaryota</taxon>
        <taxon>Metazoa</taxon>
        <taxon>Chordata</taxon>
        <taxon>Craniata</taxon>
        <taxon>Vertebrata</taxon>
        <taxon>Euteleostomi</taxon>
        <taxon>Mammalia</taxon>
        <taxon>Eutheria</taxon>
        <taxon>Euarchontoglires</taxon>
        <taxon>Primates</taxon>
        <taxon>Haplorrhini</taxon>
        <taxon>Catarrhini</taxon>
        <taxon>Hominidae</taxon>
        <taxon>Pan</taxon>
    </lineage>
</organism>
<feature type="region of interest" description="Disordered" evidence="12">
    <location>
        <begin position="28"/>
        <end position="68"/>
    </location>
</feature>
<evidence type="ECO:0000256" key="12">
    <source>
        <dbReference type="SAM" id="MobiDB-lite"/>
    </source>
</evidence>
<dbReference type="GO" id="GO:0046326">
    <property type="term" value="P:positive regulation of D-glucose import"/>
    <property type="evidence" value="ECO:0000318"/>
    <property type="project" value="GO_Central"/>
</dbReference>
<keyword evidence="6" id="KW-0325">Glycoprotein</keyword>
<dbReference type="GO" id="GO:0046323">
    <property type="term" value="P:D-glucose import"/>
    <property type="evidence" value="ECO:0007669"/>
    <property type="project" value="Ensembl"/>
</dbReference>
<evidence type="ECO:0000313" key="17">
    <source>
        <dbReference type="VGNC" id="VGNC:57640"/>
    </source>
</evidence>
<feature type="chain" id="PRO_5014557457" description="Adipolin" evidence="13">
    <location>
        <begin position="21"/>
        <end position="302"/>
    </location>
</feature>
<dbReference type="Bgee" id="ENSPTRG00000046221">
    <property type="expression patterns" value="Expressed in cortex of kidney and 10 other cell types or tissues"/>
</dbReference>
<dbReference type="OMA" id="RCRGRDK"/>
<feature type="signal peptide" evidence="13">
    <location>
        <begin position="1"/>
        <end position="20"/>
    </location>
</feature>
<feature type="domain" description="C1q" evidence="14">
    <location>
        <begin position="147"/>
        <end position="302"/>
    </location>
</feature>
<dbReference type="EMBL" id="AACZ04067831">
    <property type="status" value="NOT_ANNOTATED_CDS"/>
    <property type="molecule type" value="Genomic_DNA"/>
</dbReference>
<sequence>MRRWAWAAVVVLLGPQLVLLGGVGARREAQRTQQPGQRADPPNATASASSREGLPEAPKPSQASGPEFSDAHMTWLNFVRRPDNGALRKRCGSRDKKPRDLFGPPGPPGAEVTAEILLHEFQELLKEATERRFSGLLDPLLPQGPGLRLVGEAFHCRLQGPRRVDKRTLVELHGFQAPAAQGAFLRGSGLSLASGRFTAPVSGIFQFSASLHVDHSELQGKARLRARDVVRVLICIESLCQRHMCLEAVSGLESNSRVFTVQVQGLLQLQAGQYASVFVDNGSGAVLTIQAGSSFSGLLLGT</sequence>
<evidence type="ECO:0000259" key="14">
    <source>
        <dbReference type="PROSITE" id="PS50871"/>
    </source>
</evidence>
<evidence type="ECO:0000256" key="7">
    <source>
        <dbReference type="ARBA" id="ARBA00038198"/>
    </source>
</evidence>
<evidence type="ECO:0000256" key="2">
    <source>
        <dbReference type="ARBA" id="ARBA00022525"/>
    </source>
</evidence>
<dbReference type="SUPFAM" id="SSF49842">
    <property type="entry name" value="TNF-like"/>
    <property type="match status" value="1"/>
</dbReference>
<dbReference type="GO" id="GO:0005615">
    <property type="term" value="C:extracellular space"/>
    <property type="evidence" value="ECO:0000318"/>
    <property type="project" value="GO_Central"/>
</dbReference>
<feature type="region of interest" description="Disordered" evidence="12">
    <location>
        <begin position="86"/>
        <end position="108"/>
    </location>
</feature>
<dbReference type="InterPro" id="IPR001073">
    <property type="entry name" value="C1q_dom"/>
</dbReference>
<dbReference type="InParanoid" id="A0A2I3SB54"/>
<dbReference type="GO" id="GO:0035774">
    <property type="term" value="P:positive regulation of insulin secretion involved in cellular response to glucose stimulus"/>
    <property type="evidence" value="ECO:0007669"/>
    <property type="project" value="Ensembl"/>
</dbReference>
<evidence type="ECO:0000256" key="9">
    <source>
        <dbReference type="ARBA" id="ARBA00070752"/>
    </source>
</evidence>
<dbReference type="GO" id="GO:0005179">
    <property type="term" value="F:hormone activity"/>
    <property type="evidence" value="ECO:0000318"/>
    <property type="project" value="GO_Central"/>
</dbReference>
<accession>A0A2J8IP13</accession>
<dbReference type="GeneTree" id="ENSGT00940000160300"/>
<protein>
    <recommendedName>
        <fullName evidence="9">Adipolin</fullName>
    </recommendedName>
    <alternativeName>
        <fullName evidence="10">Adipose-derived insulin-sensitizing factor</fullName>
    </alternativeName>
    <alternativeName>
        <fullName evidence="11">Complement C1q tumor necrosis factor-related protein 12</fullName>
    </alternativeName>
</protein>
<dbReference type="GeneID" id="744782"/>
<dbReference type="PROSITE" id="PS50871">
    <property type="entry name" value="C1Q"/>
    <property type="match status" value="1"/>
</dbReference>
<evidence type="ECO:0000313" key="16">
    <source>
        <dbReference type="Proteomes" id="UP000002277"/>
    </source>
</evidence>
<name>A0A2I3SB54_PANTR</name>
<evidence type="ECO:0000256" key="4">
    <source>
        <dbReference type="ARBA" id="ARBA00022729"/>
    </source>
</evidence>
<dbReference type="Proteomes" id="UP000002277">
    <property type="component" value="Chromosome 1"/>
</dbReference>
<keyword evidence="16" id="KW-1185">Reference proteome</keyword>
<dbReference type="AlphaFoldDB" id="A0A2I3SB54"/>
<evidence type="ECO:0000256" key="3">
    <source>
        <dbReference type="ARBA" id="ARBA00022702"/>
    </source>
</evidence>
<dbReference type="Ensembl" id="ENSPTRT00000080399.1">
    <property type="protein sequence ID" value="ENSPTRP00000074280.1"/>
    <property type="gene ID" value="ENSPTRG00000046221.1"/>
</dbReference>
<evidence type="ECO:0000256" key="10">
    <source>
        <dbReference type="ARBA" id="ARBA00081134"/>
    </source>
</evidence>
<reference evidence="15" key="3">
    <citation type="submission" date="2025-09" db="UniProtKB">
        <authorList>
            <consortium name="Ensembl"/>
        </authorList>
    </citation>
    <scope>IDENTIFICATION</scope>
</reference>
<dbReference type="PANTHER" id="PTHR24019">
    <property type="entry name" value="ADIPOLIN"/>
    <property type="match status" value="1"/>
</dbReference>
<reference evidence="15" key="2">
    <citation type="submission" date="2025-08" db="UniProtKB">
        <authorList>
            <consortium name="Ensembl"/>
        </authorList>
    </citation>
    <scope>IDENTIFICATION</scope>
</reference>
<evidence type="ECO:0000256" key="5">
    <source>
        <dbReference type="ARBA" id="ARBA00023157"/>
    </source>
</evidence>
<keyword evidence="4 13" id="KW-0732">Signal</keyword>
<keyword evidence="2" id="KW-0964">Secreted</keyword>
<dbReference type="CTD" id="388581"/>
<comment type="similarity">
    <text evidence="7">Belongs to the adipolin/erythroferrone family.</text>
</comment>
<evidence type="ECO:0000256" key="6">
    <source>
        <dbReference type="ARBA" id="ARBA00023180"/>
    </source>
</evidence>
<dbReference type="GO" id="GO:0006094">
    <property type="term" value="P:gluconeogenesis"/>
    <property type="evidence" value="ECO:0007669"/>
    <property type="project" value="Ensembl"/>
</dbReference>
<reference evidence="15 16" key="1">
    <citation type="journal article" date="2005" name="Nature">
        <title>Initial sequence of the chimpanzee genome and comparison with the human genome.</title>
        <authorList>
            <consortium name="Chimpanzee sequencing and analysis consortium"/>
        </authorList>
    </citation>
    <scope>NUCLEOTIDE SEQUENCE [LARGE SCALE GENOMIC DNA]</scope>
</reference>
<dbReference type="GO" id="GO:0051649">
    <property type="term" value="P:establishment of localization in cell"/>
    <property type="evidence" value="ECO:0007669"/>
    <property type="project" value="Ensembl"/>
</dbReference>
<comment type="subcellular location">
    <subcellularLocation>
        <location evidence="1">Secreted</location>
    </subcellularLocation>
</comment>
<evidence type="ECO:0000256" key="11">
    <source>
        <dbReference type="ARBA" id="ARBA00082819"/>
    </source>
</evidence>
<comment type="function">
    <text evidence="8">Insulin-sensitizing adipocyte-secreted protein (adipokine) that regulates glucose metabolism in liver and adipose tissue. Promotes glucose uptake in adipocytes and suppresses de novo glucose production in hepatocytes via the PI3K-Akt signaling pathway. Administration lead to reduction of blood glucose. Able to attenuate inflammation in fat tissue.</text>
</comment>
<evidence type="ECO:0000256" key="13">
    <source>
        <dbReference type="SAM" id="SignalP"/>
    </source>
</evidence>
<gene>
    <name evidence="15 17" type="primary">C1QTNF12</name>
</gene>
<dbReference type="Gene3D" id="2.60.120.40">
    <property type="match status" value="1"/>
</dbReference>
<accession>A0A2I3SB54</accession>
<dbReference type="FunFam" id="2.60.120.40:FF:000012">
    <property type="entry name" value="Adipolin isoform X1"/>
    <property type="match status" value="1"/>
</dbReference>
<dbReference type="STRING" id="9598.ENSPTRP00000074280"/>
<dbReference type="GO" id="GO:0051897">
    <property type="term" value="P:positive regulation of phosphatidylinositol 3-kinase/protein kinase B signal transduction"/>
    <property type="evidence" value="ECO:0007669"/>
    <property type="project" value="Ensembl"/>
</dbReference>
<dbReference type="GO" id="GO:0043491">
    <property type="term" value="P:phosphatidylinositol 3-kinase/protein kinase B signal transduction"/>
    <property type="evidence" value="ECO:0007669"/>
    <property type="project" value="Ensembl"/>
</dbReference>
<keyword evidence="3" id="KW-0372">Hormone</keyword>
<evidence type="ECO:0000256" key="1">
    <source>
        <dbReference type="ARBA" id="ARBA00004613"/>
    </source>
</evidence>
<dbReference type="GO" id="GO:0050728">
    <property type="term" value="P:negative regulation of inflammatory response"/>
    <property type="evidence" value="ECO:0007669"/>
    <property type="project" value="Ensembl"/>
</dbReference>